<dbReference type="InterPro" id="IPR002347">
    <property type="entry name" value="SDR_fam"/>
</dbReference>
<dbReference type="SUPFAM" id="SSF51735">
    <property type="entry name" value="NAD(P)-binding Rossmann-fold domains"/>
    <property type="match status" value="1"/>
</dbReference>
<dbReference type="RefSeq" id="WP_088927698.1">
    <property type="nucleotide sequence ID" value="NZ_CADFGW010000004.1"/>
</dbReference>
<accession>A0ABD7LF40</accession>
<dbReference type="Gene3D" id="3.40.50.720">
    <property type="entry name" value="NAD(P)-binding Rossmann-like Domain"/>
    <property type="match status" value="1"/>
</dbReference>
<comment type="similarity">
    <text evidence="1">Belongs to the short-chain dehydrogenases/reductases (SDR) family.</text>
</comment>
<dbReference type="Pfam" id="PF00106">
    <property type="entry name" value="adh_short"/>
    <property type="match status" value="1"/>
</dbReference>
<dbReference type="PANTHER" id="PTHR43669">
    <property type="entry name" value="5-KETO-D-GLUCONATE 5-REDUCTASE"/>
    <property type="match status" value="1"/>
</dbReference>
<dbReference type="PRINTS" id="PR00081">
    <property type="entry name" value="GDHRDH"/>
</dbReference>
<organism evidence="3 4">
    <name type="scientific">Burkholderia multivorans</name>
    <dbReference type="NCBI Taxonomy" id="87883"/>
    <lineage>
        <taxon>Bacteria</taxon>
        <taxon>Pseudomonadati</taxon>
        <taxon>Pseudomonadota</taxon>
        <taxon>Betaproteobacteria</taxon>
        <taxon>Burkholderiales</taxon>
        <taxon>Burkholderiaceae</taxon>
        <taxon>Burkholderia</taxon>
        <taxon>Burkholderia cepacia complex</taxon>
    </lineage>
</organism>
<dbReference type="InterPro" id="IPR036291">
    <property type="entry name" value="NAD(P)-bd_dom_sf"/>
</dbReference>
<proteinExistence type="inferred from homology"/>
<reference evidence="3 4" key="1">
    <citation type="submission" date="2016-04" db="EMBL/GenBank/DDBJ databases">
        <authorList>
            <person name="Peeters C."/>
        </authorList>
    </citation>
    <scope>NUCLEOTIDE SEQUENCE [LARGE SCALE GENOMIC DNA]</scope>
    <source>
        <strain evidence="3">LMG 29311</strain>
    </source>
</reference>
<comment type="caution">
    <text evidence="3">The sequence shown here is derived from an EMBL/GenBank/DDBJ whole genome shotgun (WGS) entry which is preliminary data.</text>
</comment>
<evidence type="ECO:0000313" key="3">
    <source>
        <dbReference type="EMBL" id="SAK03099.1"/>
    </source>
</evidence>
<name>A0ABD7LF40_9BURK</name>
<dbReference type="EMBL" id="FKJW01000006">
    <property type="protein sequence ID" value="SAK03099.1"/>
    <property type="molecule type" value="Genomic_DNA"/>
</dbReference>
<dbReference type="GO" id="GO:0016491">
    <property type="term" value="F:oxidoreductase activity"/>
    <property type="evidence" value="ECO:0007669"/>
    <property type="project" value="UniProtKB-KW"/>
</dbReference>
<evidence type="ECO:0000313" key="4">
    <source>
        <dbReference type="Proteomes" id="UP000196218"/>
    </source>
</evidence>
<sequence length="109" mass="11192">MRLEDLRGRIAVITGASSGIGAAAARALAGADMKVVLAARRHARIAQLAAELGDAALAVETDVSDAAQVAALFETVRARFGGLDLLFNNAGLSHENSWWAAAHVARGSA</sequence>
<dbReference type="AlphaFoldDB" id="A0ABD7LF40"/>
<dbReference type="Proteomes" id="UP000196218">
    <property type="component" value="Unassembled WGS sequence"/>
</dbReference>
<evidence type="ECO:0000256" key="1">
    <source>
        <dbReference type="ARBA" id="ARBA00006484"/>
    </source>
</evidence>
<keyword evidence="2" id="KW-0560">Oxidoreductase</keyword>
<gene>
    <name evidence="3" type="ORF">UA18_05902</name>
</gene>
<evidence type="ECO:0000256" key="2">
    <source>
        <dbReference type="ARBA" id="ARBA00023002"/>
    </source>
</evidence>
<dbReference type="PANTHER" id="PTHR43669:SF3">
    <property type="entry name" value="ALCOHOL DEHYDROGENASE, PUTATIVE (AFU_ORTHOLOGUE AFUA_3G03445)-RELATED"/>
    <property type="match status" value="1"/>
</dbReference>
<protein>
    <submittedName>
        <fullName evidence="3">Short-chain dehydrogenases/reductase family protein</fullName>
    </submittedName>
</protein>